<proteinExistence type="predicted"/>
<dbReference type="AlphaFoldDB" id="A0A1V9WZM1"/>
<dbReference type="GO" id="GO:0005634">
    <property type="term" value="C:nucleus"/>
    <property type="evidence" value="ECO:0007669"/>
    <property type="project" value="TreeGrafter"/>
</dbReference>
<dbReference type="PANTHER" id="PTHR45787:SF1">
    <property type="entry name" value="LIM ZINC-BINDING DOMAIN-CONTAINING PROTEIN"/>
    <property type="match status" value="1"/>
</dbReference>
<evidence type="ECO:0000256" key="6">
    <source>
        <dbReference type="SAM" id="MobiDB-lite"/>
    </source>
</evidence>
<feature type="compositionally biased region" description="Polar residues" evidence="6">
    <location>
        <begin position="289"/>
        <end position="306"/>
    </location>
</feature>
<keyword evidence="1 5" id="KW-0479">Metal-binding</keyword>
<dbReference type="SUPFAM" id="SSF57716">
    <property type="entry name" value="Glucocorticoid receptor-like (DNA-binding domain)"/>
    <property type="match status" value="1"/>
</dbReference>
<dbReference type="GO" id="GO:0140297">
    <property type="term" value="F:DNA-binding transcription factor binding"/>
    <property type="evidence" value="ECO:0007669"/>
    <property type="project" value="TreeGrafter"/>
</dbReference>
<comment type="caution">
    <text evidence="8">The sequence shown here is derived from an EMBL/GenBank/DDBJ whole genome shotgun (WGS) entry which is preliminary data.</text>
</comment>
<dbReference type="STRING" id="418985.A0A1V9WZM1"/>
<dbReference type="EMBL" id="MNPL01031246">
    <property type="protein sequence ID" value="OQR66750.1"/>
    <property type="molecule type" value="Genomic_DNA"/>
</dbReference>
<feature type="compositionally biased region" description="Polar residues" evidence="6">
    <location>
        <begin position="95"/>
        <end position="114"/>
    </location>
</feature>
<dbReference type="InterPro" id="IPR050945">
    <property type="entry name" value="LMO_RBTN_TF"/>
</dbReference>
<dbReference type="GO" id="GO:0045944">
    <property type="term" value="P:positive regulation of transcription by RNA polymerase II"/>
    <property type="evidence" value="ECO:0007669"/>
    <property type="project" value="TreeGrafter"/>
</dbReference>
<gene>
    <name evidence="8" type="ORF">BIW11_13949</name>
</gene>
<dbReference type="GO" id="GO:0046872">
    <property type="term" value="F:metal ion binding"/>
    <property type="evidence" value="ECO:0007669"/>
    <property type="project" value="UniProtKB-KW"/>
</dbReference>
<keyword evidence="9" id="KW-1185">Reference proteome</keyword>
<keyword evidence="4 5" id="KW-0440">LIM domain</keyword>
<dbReference type="GO" id="GO:0003713">
    <property type="term" value="F:transcription coactivator activity"/>
    <property type="evidence" value="ECO:0007669"/>
    <property type="project" value="TreeGrafter"/>
</dbReference>
<dbReference type="PROSITE" id="PS00478">
    <property type="entry name" value="LIM_DOMAIN_1"/>
    <property type="match status" value="1"/>
</dbReference>
<evidence type="ECO:0000259" key="7">
    <source>
        <dbReference type="PROSITE" id="PS50023"/>
    </source>
</evidence>
<reference evidence="8 9" key="1">
    <citation type="journal article" date="2017" name="Gigascience">
        <title>Draft genome of the honey bee ectoparasitic mite, Tropilaelaps mercedesae, is shaped by the parasitic life history.</title>
        <authorList>
            <person name="Dong X."/>
            <person name="Armstrong S.D."/>
            <person name="Xia D."/>
            <person name="Makepeace B.L."/>
            <person name="Darby A.C."/>
            <person name="Kadowaki T."/>
        </authorList>
    </citation>
    <scope>NUCLEOTIDE SEQUENCE [LARGE SCALE GENOMIC DNA]</scope>
    <source>
        <strain evidence="8">Wuxi-XJTLU</strain>
    </source>
</reference>
<keyword evidence="3 5" id="KW-0862">Zinc</keyword>
<protein>
    <submittedName>
        <fullName evidence="8">Insulin enhancer protein isl-1-like</fullName>
    </submittedName>
</protein>
<keyword evidence="2" id="KW-0677">Repeat</keyword>
<dbReference type="Proteomes" id="UP000192247">
    <property type="component" value="Unassembled WGS sequence"/>
</dbReference>
<evidence type="ECO:0000313" key="8">
    <source>
        <dbReference type="EMBL" id="OQR66750.1"/>
    </source>
</evidence>
<dbReference type="Gene3D" id="2.10.110.10">
    <property type="entry name" value="Cysteine Rich Protein"/>
    <property type="match status" value="1"/>
</dbReference>
<feature type="compositionally biased region" description="Polar residues" evidence="6">
    <location>
        <begin position="400"/>
        <end position="416"/>
    </location>
</feature>
<dbReference type="OrthoDB" id="6352355at2759"/>
<evidence type="ECO:0000256" key="3">
    <source>
        <dbReference type="ARBA" id="ARBA00022833"/>
    </source>
</evidence>
<dbReference type="InParanoid" id="A0A1V9WZM1"/>
<dbReference type="PROSITE" id="PS50023">
    <property type="entry name" value="LIM_DOMAIN_2"/>
    <property type="match status" value="1"/>
</dbReference>
<dbReference type="CDD" id="cd09390">
    <property type="entry name" value="LIM2_dLMO"/>
    <property type="match status" value="1"/>
</dbReference>
<feature type="compositionally biased region" description="Low complexity" evidence="6">
    <location>
        <begin position="307"/>
        <end position="360"/>
    </location>
</feature>
<accession>A0A1V9WZM1</accession>
<dbReference type="PANTHER" id="PTHR45787">
    <property type="entry name" value="LD11652P"/>
    <property type="match status" value="1"/>
</dbReference>
<feature type="compositionally biased region" description="Low complexity" evidence="6">
    <location>
        <begin position="239"/>
        <end position="260"/>
    </location>
</feature>
<dbReference type="FunFam" id="2.10.110.10:FF:000016">
    <property type="entry name" value="LIM domain only 3"/>
    <property type="match status" value="1"/>
</dbReference>
<evidence type="ECO:0000256" key="1">
    <source>
        <dbReference type="ARBA" id="ARBA00022723"/>
    </source>
</evidence>
<organism evidence="8 9">
    <name type="scientific">Tropilaelaps mercedesae</name>
    <dbReference type="NCBI Taxonomy" id="418985"/>
    <lineage>
        <taxon>Eukaryota</taxon>
        <taxon>Metazoa</taxon>
        <taxon>Ecdysozoa</taxon>
        <taxon>Arthropoda</taxon>
        <taxon>Chelicerata</taxon>
        <taxon>Arachnida</taxon>
        <taxon>Acari</taxon>
        <taxon>Parasitiformes</taxon>
        <taxon>Mesostigmata</taxon>
        <taxon>Gamasina</taxon>
        <taxon>Dermanyssoidea</taxon>
        <taxon>Laelapidae</taxon>
        <taxon>Tropilaelaps</taxon>
    </lineage>
</organism>
<evidence type="ECO:0000256" key="4">
    <source>
        <dbReference type="ARBA" id="ARBA00023038"/>
    </source>
</evidence>
<dbReference type="Pfam" id="PF00412">
    <property type="entry name" value="LIM"/>
    <property type="match status" value="1"/>
</dbReference>
<sequence>MSRLRLRTAAHGRSKGGWAHMSAMVGAQVALRKAEFVVICERTRCGKRALLNVAWEDAGAQSAVSARRIGGPRGDRRQQANSGNSPKGKVRSEQFCHTTCLPQRTQKPNPNSRKSPLDTAATLRPLRLPSTRQERPTKQNLGGELRRNSDQLRLFGATGLCSACHKSIPAFEMVMRARSNVYHLECFACQQCNHRFCVGDRFFLYENRILCEYDYEERMVFSQMGAYGCLQGGPPMQPPGHVQSGGHPGHPGHSGSPYGPMINGALHSGGAHVGPHHSHQGAPMMPLNPANQQGLDRSSLATPMQQSTNHSANNNTSNNNNNPHKRQQQQQQQQSQMNGNISQQQQQQQQQQQPQQSPVQAGKHVTSERSRFTMSFYLGTPGAPNQPEADILFDVGVSPATPNSLNNSQTPTQNNGPNGGPK</sequence>
<feature type="region of interest" description="Disordered" evidence="6">
    <location>
        <begin position="62"/>
        <end position="146"/>
    </location>
</feature>
<feature type="region of interest" description="Disordered" evidence="6">
    <location>
        <begin position="235"/>
        <end position="422"/>
    </location>
</feature>
<dbReference type="SMART" id="SM00132">
    <property type="entry name" value="LIM"/>
    <property type="match status" value="1"/>
</dbReference>
<evidence type="ECO:0000256" key="2">
    <source>
        <dbReference type="ARBA" id="ARBA00022737"/>
    </source>
</evidence>
<name>A0A1V9WZM1_9ACAR</name>
<dbReference type="InterPro" id="IPR001781">
    <property type="entry name" value="Znf_LIM"/>
</dbReference>
<evidence type="ECO:0000313" key="9">
    <source>
        <dbReference type="Proteomes" id="UP000192247"/>
    </source>
</evidence>
<evidence type="ECO:0000256" key="5">
    <source>
        <dbReference type="PROSITE-ProRule" id="PRU00125"/>
    </source>
</evidence>
<feature type="domain" description="LIM zinc-binding" evidence="7">
    <location>
        <begin position="159"/>
        <end position="221"/>
    </location>
</feature>